<dbReference type="HOGENOM" id="CLU_2555991_0_0_0"/>
<dbReference type="EMBL" id="BX294144">
    <property type="protein sequence ID" value="CAD74774.1"/>
    <property type="molecule type" value="Genomic_DNA"/>
</dbReference>
<gene>
    <name evidence="1" type="ordered locus">RB6393</name>
</gene>
<dbReference type="KEGG" id="rba:RB6393"/>
<proteinExistence type="predicted"/>
<evidence type="ECO:0000313" key="2">
    <source>
        <dbReference type="Proteomes" id="UP000001025"/>
    </source>
</evidence>
<keyword evidence="2" id="KW-1185">Reference proteome</keyword>
<dbReference type="InParanoid" id="Q7UQC9"/>
<protein>
    <submittedName>
        <fullName evidence="1">Uncharacterized protein</fullName>
    </submittedName>
</protein>
<sequence>MNSLMGGRQMEDSKRATDWLNRRRAKQESIDCRLLHRHHPTAWRQRVVIPFIAQVTEHRNGLPANPAIKLSTAISDIAFRLV</sequence>
<dbReference type="EnsemblBacteria" id="CAD74774">
    <property type="protein sequence ID" value="CAD74774"/>
    <property type="gene ID" value="RB6393"/>
</dbReference>
<dbReference type="Proteomes" id="UP000001025">
    <property type="component" value="Chromosome"/>
</dbReference>
<dbReference type="AlphaFoldDB" id="Q7UQC9"/>
<name>Q7UQC9_RHOBA</name>
<accession>Q7UQC9</accession>
<evidence type="ECO:0000313" key="1">
    <source>
        <dbReference type="EMBL" id="CAD74774.1"/>
    </source>
</evidence>
<organism evidence="1 2">
    <name type="scientific">Rhodopirellula baltica (strain DSM 10527 / NCIMB 13988 / SH1)</name>
    <dbReference type="NCBI Taxonomy" id="243090"/>
    <lineage>
        <taxon>Bacteria</taxon>
        <taxon>Pseudomonadati</taxon>
        <taxon>Planctomycetota</taxon>
        <taxon>Planctomycetia</taxon>
        <taxon>Pirellulales</taxon>
        <taxon>Pirellulaceae</taxon>
        <taxon>Rhodopirellula</taxon>
    </lineage>
</organism>
<reference evidence="1 2" key="1">
    <citation type="journal article" date="2003" name="Proc. Natl. Acad. Sci. U.S.A.">
        <title>Complete genome sequence of the marine planctomycete Pirellula sp. strain 1.</title>
        <authorList>
            <person name="Gloeckner F.O."/>
            <person name="Kube M."/>
            <person name="Bauer M."/>
            <person name="Teeling H."/>
            <person name="Lombardot T."/>
            <person name="Ludwig W."/>
            <person name="Gade D."/>
            <person name="Beck A."/>
            <person name="Borzym K."/>
            <person name="Heitmann K."/>
            <person name="Rabus R."/>
            <person name="Schlesner H."/>
            <person name="Amann R."/>
            <person name="Reinhardt R."/>
        </authorList>
    </citation>
    <scope>NUCLEOTIDE SEQUENCE [LARGE SCALE GENOMIC DNA]</scope>
    <source>
        <strain evidence="2">DSM 10527 / NCIMB 13988 / SH1</strain>
    </source>
</reference>